<evidence type="ECO:0000313" key="1">
    <source>
        <dbReference type="EMBL" id="ROR42933.1"/>
    </source>
</evidence>
<dbReference type="OrthoDB" id="3600896at2"/>
<dbReference type="Proteomes" id="UP000267408">
    <property type="component" value="Unassembled WGS sequence"/>
</dbReference>
<evidence type="ECO:0000313" key="2">
    <source>
        <dbReference type="Proteomes" id="UP000267408"/>
    </source>
</evidence>
<dbReference type="RefSeq" id="WP_100836986.1">
    <property type="nucleotide sequence ID" value="NZ_RJVJ01000001.1"/>
</dbReference>
<dbReference type="AlphaFoldDB" id="A0A8G1XBH0"/>
<proteinExistence type="predicted"/>
<sequence length="301" mass="33510">MTAVVPTAGGTFNPDEHPIYFTAGGGEFNAGPYVLMAANELMAGSEEQRLRDLLDAGCRVLLDSGIFWLTNRHCRAHGITMDEALGLAPEEVDGFAELRERYIYLARTYGDWLWGYIELDQGGRNHKRTQRAALHNLGLSPIPVYHPLVDGWDYFDELAATYDRICVGNIVQASAPVRLRLLHTIWERRRSYPHLWIHALGLTANEWCLPLAPDSCDSSSWLAPLRWNHQRVETAMLRRVGDLPAGFRYTRDDSASYQAAARLCADAATALGRCWQHAAHRAEELAGGPAGARTEAEGALR</sequence>
<dbReference type="EMBL" id="RJVJ01000001">
    <property type="protein sequence ID" value="ROR42933.1"/>
    <property type="molecule type" value="Genomic_DNA"/>
</dbReference>
<gene>
    <name evidence="1" type="ORF">EDD39_1068</name>
</gene>
<accession>A0A8G1XBH0</accession>
<comment type="caution">
    <text evidence="1">The sequence shown here is derived from an EMBL/GenBank/DDBJ whole genome shotgun (WGS) entry which is preliminary data.</text>
</comment>
<organism evidence="1 2">
    <name type="scientific">Kitasatospora cineracea</name>
    <dbReference type="NCBI Taxonomy" id="88074"/>
    <lineage>
        <taxon>Bacteria</taxon>
        <taxon>Bacillati</taxon>
        <taxon>Actinomycetota</taxon>
        <taxon>Actinomycetes</taxon>
        <taxon>Kitasatosporales</taxon>
        <taxon>Streptomycetaceae</taxon>
        <taxon>Kitasatospora</taxon>
    </lineage>
</organism>
<reference evidence="1 2" key="1">
    <citation type="submission" date="2018-11" db="EMBL/GenBank/DDBJ databases">
        <title>Sequencing the genomes of 1000 actinobacteria strains.</title>
        <authorList>
            <person name="Klenk H.-P."/>
        </authorList>
    </citation>
    <scope>NUCLEOTIDE SEQUENCE [LARGE SCALE GENOMIC DNA]</scope>
    <source>
        <strain evidence="1 2">DSM 44780</strain>
    </source>
</reference>
<protein>
    <submittedName>
        <fullName evidence="1">Uncharacterized protein</fullName>
    </submittedName>
</protein>
<name>A0A8G1XBH0_9ACTN</name>